<dbReference type="Proteomes" id="UP000775547">
    <property type="component" value="Unassembled WGS sequence"/>
</dbReference>
<dbReference type="OrthoDB" id="3228420at2759"/>
<dbReference type="EMBL" id="JABCKV010000336">
    <property type="protein sequence ID" value="KAG5641330.1"/>
    <property type="molecule type" value="Genomic_DNA"/>
</dbReference>
<accession>A0A9P7G1W6</accession>
<evidence type="ECO:0000313" key="3">
    <source>
        <dbReference type="Proteomes" id="UP000775547"/>
    </source>
</evidence>
<sequence length="113" mass="12866">MQPDIAALHRPAAERLIFTDISEPAPVEHNEPVESDYPRPVQHRHEQGQAPPPPYHEEERPPKKEKKHTSHENEKHMRDRKIDSTRPSKDIMNGNKGFGAAGRIAQPAEKFGL</sequence>
<evidence type="ECO:0000313" key="2">
    <source>
        <dbReference type="EMBL" id="KAG5641330.1"/>
    </source>
</evidence>
<keyword evidence="3" id="KW-1185">Reference proteome</keyword>
<feature type="compositionally biased region" description="Basic and acidic residues" evidence="1">
    <location>
        <begin position="70"/>
        <end position="89"/>
    </location>
</feature>
<name>A0A9P7G1W6_9AGAR</name>
<feature type="region of interest" description="Disordered" evidence="1">
    <location>
        <begin position="1"/>
        <end position="113"/>
    </location>
</feature>
<reference evidence="2" key="1">
    <citation type="submission" date="2020-07" db="EMBL/GenBank/DDBJ databases">
        <authorList>
            <person name="Nieuwenhuis M."/>
            <person name="Van De Peppel L.J.J."/>
        </authorList>
    </citation>
    <scope>NUCLEOTIDE SEQUENCE</scope>
    <source>
        <strain evidence="2">AP01</strain>
        <tissue evidence="2">Mycelium</tissue>
    </source>
</reference>
<dbReference type="AlphaFoldDB" id="A0A9P7G1W6"/>
<comment type="caution">
    <text evidence="2">The sequence shown here is derived from an EMBL/GenBank/DDBJ whole genome shotgun (WGS) entry which is preliminary data.</text>
</comment>
<gene>
    <name evidence="2" type="ORF">DXG03_005487</name>
</gene>
<protein>
    <submittedName>
        <fullName evidence="2">Uncharacterized protein</fullName>
    </submittedName>
</protein>
<reference evidence="2" key="2">
    <citation type="submission" date="2021-10" db="EMBL/GenBank/DDBJ databases">
        <title>Phylogenomics reveals ancestral predisposition of the termite-cultivated fungus Termitomyces towards a domesticated lifestyle.</title>
        <authorList>
            <person name="Auxier B."/>
            <person name="Grum-Grzhimaylo A."/>
            <person name="Cardenas M.E."/>
            <person name="Lodge J.D."/>
            <person name="Laessoe T."/>
            <person name="Pedersen O."/>
            <person name="Smith M.E."/>
            <person name="Kuyper T.W."/>
            <person name="Franco-Molano E.A."/>
            <person name="Baroni T.J."/>
            <person name="Aanen D.K."/>
        </authorList>
    </citation>
    <scope>NUCLEOTIDE SEQUENCE</scope>
    <source>
        <strain evidence="2">AP01</strain>
        <tissue evidence="2">Mycelium</tissue>
    </source>
</reference>
<proteinExistence type="predicted"/>
<organism evidence="2 3">
    <name type="scientific">Asterophora parasitica</name>
    <dbReference type="NCBI Taxonomy" id="117018"/>
    <lineage>
        <taxon>Eukaryota</taxon>
        <taxon>Fungi</taxon>
        <taxon>Dikarya</taxon>
        <taxon>Basidiomycota</taxon>
        <taxon>Agaricomycotina</taxon>
        <taxon>Agaricomycetes</taxon>
        <taxon>Agaricomycetidae</taxon>
        <taxon>Agaricales</taxon>
        <taxon>Tricholomatineae</taxon>
        <taxon>Lyophyllaceae</taxon>
        <taxon>Asterophora</taxon>
    </lineage>
</organism>
<evidence type="ECO:0000256" key="1">
    <source>
        <dbReference type="SAM" id="MobiDB-lite"/>
    </source>
</evidence>